<dbReference type="GO" id="GO:0003677">
    <property type="term" value="F:DNA binding"/>
    <property type="evidence" value="ECO:0007669"/>
    <property type="project" value="InterPro"/>
</dbReference>
<dbReference type="PROSITE" id="PS50943">
    <property type="entry name" value="HTH_CROC1"/>
    <property type="match status" value="1"/>
</dbReference>
<gene>
    <name evidence="2" type="ORF">H8698_09670</name>
</gene>
<name>A0A926DP41_9FIRM</name>
<dbReference type="Proteomes" id="UP000611762">
    <property type="component" value="Unassembled WGS sequence"/>
</dbReference>
<protein>
    <submittedName>
        <fullName evidence="2">Helix-turn-helix domain-containing protein</fullName>
    </submittedName>
</protein>
<comment type="caution">
    <text evidence="2">The sequence shown here is derived from an EMBL/GenBank/DDBJ whole genome shotgun (WGS) entry which is preliminary data.</text>
</comment>
<proteinExistence type="predicted"/>
<dbReference type="CDD" id="cd00093">
    <property type="entry name" value="HTH_XRE"/>
    <property type="match status" value="1"/>
</dbReference>
<evidence type="ECO:0000313" key="2">
    <source>
        <dbReference type="EMBL" id="MBC8541242.1"/>
    </source>
</evidence>
<dbReference type="SMART" id="SM00530">
    <property type="entry name" value="HTH_XRE"/>
    <property type="match status" value="1"/>
</dbReference>
<accession>A0A926DP41</accession>
<dbReference type="InterPro" id="IPR010982">
    <property type="entry name" value="Lambda_DNA-bd_dom_sf"/>
</dbReference>
<feature type="domain" description="HTH cro/C1-type" evidence="1">
    <location>
        <begin position="11"/>
        <end position="64"/>
    </location>
</feature>
<dbReference type="AlphaFoldDB" id="A0A926DP41"/>
<dbReference type="InterPro" id="IPR001387">
    <property type="entry name" value="Cro/C1-type_HTH"/>
</dbReference>
<dbReference type="Gene3D" id="1.10.260.40">
    <property type="entry name" value="lambda repressor-like DNA-binding domains"/>
    <property type="match status" value="1"/>
</dbReference>
<dbReference type="Pfam" id="PF13443">
    <property type="entry name" value="HTH_26"/>
    <property type="match status" value="1"/>
</dbReference>
<keyword evidence="3" id="KW-1185">Reference proteome</keyword>
<dbReference type="EMBL" id="JACRSU010000003">
    <property type="protein sequence ID" value="MBC8541242.1"/>
    <property type="molecule type" value="Genomic_DNA"/>
</dbReference>
<dbReference type="SUPFAM" id="SSF47413">
    <property type="entry name" value="lambda repressor-like DNA-binding domains"/>
    <property type="match status" value="1"/>
</dbReference>
<evidence type="ECO:0000259" key="1">
    <source>
        <dbReference type="PROSITE" id="PS50943"/>
    </source>
</evidence>
<reference evidence="2" key="1">
    <citation type="submission" date="2020-08" db="EMBL/GenBank/DDBJ databases">
        <title>Genome public.</title>
        <authorList>
            <person name="Liu C."/>
            <person name="Sun Q."/>
        </authorList>
    </citation>
    <scope>NUCLEOTIDE SEQUENCE</scope>
    <source>
        <strain evidence="2">H8</strain>
    </source>
</reference>
<organism evidence="2 3">
    <name type="scientific">Congzhengia minquanensis</name>
    <dbReference type="NCBI Taxonomy" id="2763657"/>
    <lineage>
        <taxon>Bacteria</taxon>
        <taxon>Bacillati</taxon>
        <taxon>Bacillota</taxon>
        <taxon>Clostridia</taxon>
        <taxon>Eubacteriales</taxon>
        <taxon>Oscillospiraceae</taxon>
        <taxon>Congzhengia</taxon>
    </lineage>
</organism>
<evidence type="ECO:0000313" key="3">
    <source>
        <dbReference type="Proteomes" id="UP000611762"/>
    </source>
</evidence>
<sequence>MYEAMQISKRIKKIAKSKKITLNEMLSACNLGINTISHMNHGSVPKSDTLAKIADYLDCSVDYLLGRTNEPKSHHFIKL</sequence>